<dbReference type="InterPro" id="IPR001750">
    <property type="entry name" value="ND/Mrp_TM"/>
</dbReference>
<feature type="transmembrane region" description="Helical" evidence="9">
    <location>
        <begin position="460"/>
        <end position="478"/>
    </location>
</feature>
<dbReference type="InterPro" id="IPR050586">
    <property type="entry name" value="CPA3_Na-H_Antiporter_D"/>
</dbReference>
<feature type="transmembrane region" description="Helical" evidence="9">
    <location>
        <begin position="278"/>
        <end position="303"/>
    </location>
</feature>
<dbReference type="Pfam" id="PF00361">
    <property type="entry name" value="Proton_antipo_M"/>
    <property type="match status" value="1"/>
</dbReference>
<feature type="transmembrane region" description="Helical" evidence="9">
    <location>
        <begin position="245"/>
        <end position="266"/>
    </location>
</feature>
<evidence type="ECO:0000313" key="12">
    <source>
        <dbReference type="Proteomes" id="UP001597463"/>
    </source>
</evidence>
<dbReference type="RefSeq" id="WP_066482438.1">
    <property type="nucleotide sequence ID" value="NZ_BCNT01000018.1"/>
</dbReference>
<feature type="transmembrane region" description="Helical" evidence="9">
    <location>
        <begin position="125"/>
        <end position="150"/>
    </location>
</feature>
<keyword evidence="4 7" id="KW-0812">Transmembrane</keyword>
<sequence length="612" mass="64652">MTQWIADLMPHLMLTPILLPMLTAALMLFLREERQRLKLAMNLLSTLLGLGICAYLMRWTSSPASMAVYIPGNWPAPFGIALALDRLTALMLVVTYIVALAALVFSAARWHRAGVHFHSLFQLQLMGLSGAFLTADLFNLFVFFEIMLAASYGLLLHGSGRTRIQAGMHYIAINLAASSLFLIGVSMLYGITGTLNMADLARAIPQVHEADRGLLHAAAGILGTAFLIKAAAWPLNFWLVPGYSAATAPVGALFALMTKVGVYVILRLWTLMFSTEAGLSALFGSSWLILGGMVAMAYGAIGMLGSQRLTHMAGFAAIVSSGTLLAATGFGQNLLTAGLLYYLPSSTMAISALFLIADVVDRWRVDEGSGEPYEDEEAPFLNAELLPTEGFNLDEEEEVLIGRAFPAAAVFVGLSFMGCTLLISGLPPLSGFVGKFAMLSALLNPLGLGTSSGMQAGWTGWAMVALLIVTGLLALVALTRAGIRHFWANPEQSAPSLKVAEGLPIAALLLCCVTMTVQADDIMHFTQRAANALHSPDVYVRAVMGTRPVPAPAQKKAQEAAGPEAAARAAAQAEDAPPVAGISSPSADIAGAASPGRGAAEIETPAQPQERP</sequence>
<dbReference type="PANTHER" id="PTHR42703">
    <property type="entry name" value="NADH DEHYDROGENASE"/>
    <property type="match status" value="1"/>
</dbReference>
<evidence type="ECO:0000313" key="11">
    <source>
        <dbReference type="EMBL" id="MFD2755443.1"/>
    </source>
</evidence>
<evidence type="ECO:0000256" key="6">
    <source>
        <dbReference type="ARBA" id="ARBA00023136"/>
    </source>
</evidence>
<feature type="transmembrane region" description="Helical" evidence="9">
    <location>
        <begin position="213"/>
        <end position="233"/>
    </location>
</feature>
<comment type="caution">
    <text evidence="11">The sequence shown here is derived from an EMBL/GenBank/DDBJ whole genome shotgun (WGS) entry which is preliminary data.</text>
</comment>
<protein>
    <submittedName>
        <fullName evidence="11">Monovalent cation/H+ antiporter subunit D</fullName>
    </submittedName>
</protein>
<evidence type="ECO:0000256" key="9">
    <source>
        <dbReference type="SAM" id="Phobius"/>
    </source>
</evidence>
<feature type="transmembrane region" description="Helical" evidence="9">
    <location>
        <begin position="39"/>
        <end position="58"/>
    </location>
</feature>
<evidence type="ECO:0000256" key="5">
    <source>
        <dbReference type="ARBA" id="ARBA00022989"/>
    </source>
</evidence>
<name>A0ABW5UR93_9BURK</name>
<evidence type="ECO:0000256" key="1">
    <source>
        <dbReference type="ARBA" id="ARBA00004651"/>
    </source>
</evidence>
<feature type="transmembrane region" description="Helical" evidence="9">
    <location>
        <begin position="12"/>
        <end position="30"/>
    </location>
</feature>
<evidence type="ECO:0000256" key="7">
    <source>
        <dbReference type="RuleBase" id="RU000320"/>
    </source>
</evidence>
<dbReference type="EMBL" id="JBHUMV010000007">
    <property type="protein sequence ID" value="MFD2755443.1"/>
    <property type="molecule type" value="Genomic_DNA"/>
</dbReference>
<feature type="transmembrane region" description="Helical" evidence="9">
    <location>
        <begin position="170"/>
        <end position="192"/>
    </location>
</feature>
<evidence type="ECO:0000256" key="4">
    <source>
        <dbReference type="ARBA" id="ARBA00022692"/>
    </source>
</evidence>
<keyword evidence="3" id="KW-1003">Cell membrane</keyword>
<evidence type="ECO:0000256" key="8">
    <source>
        <dbReference type="SAM" id="MobiDB-lite"/>
    </source>
</evidence>
<comment type="subcellular location">
    <subcellularLocation>
        <location evidence="1">Cell membrane</location>
        <topology evidence="1">Multi-pass membrane protein</topology>
    </subcellularLocation>
    <subcellularLocation>
        <location evidence="7">Membrane</location>
        <topology evidence="7">Multi-pass membrane protein</topology>
    </subcellularLocation>
</comment>
<evidence type="ECO:0000256" key="2">
    <source>
        <dbReference type="ARBA" id="ARBA00005346"/>
    </source>
</evidence>
<evidence type="ECO:0000256" key="3">
    <source>
        <dbReference type="ARBA" id="ARBA00022475"/>
    </source>
</evidence>
<feature type="transmembrane region" description="Helical" evidence="9">
    <location>
        <begin position="339"/>
        <end position="357"/>
    </location>
</feature>
<reference evidence="12" key="1">
    <citation type="journal article" date="2019" name="Int. J. Syst. Evol. Microbiol.">
        <title>The Global Catalogue of Microorganisms (GCM) 10K type strain sequencing project: providing services to taxonomists for standard genome sequencing and annotation.</title>
        <authorList>
            <consortium name="The Broad Institute Genomics Platform"/>
            <consortium name="The Broad Institute Genome Sequencing Center for Infectious Disease"/>
            <person name="Wu L."/>
            <person name="Ma J."/>
        </authorList>
    </citation>
    <scope>NUCLEOTIDE SEQUENCE [LARGE SCALE GENOMIC DNA]</scope>
    <source>
        <strain evidence="12">TISTR 1906</strain>
    </source>
</reference>
<keyword evidence="12" id="KW-1185">Reference proteome</keyword>
<dbReference type="NCBIfam" id="NF009309">
    <property type="entry name" value="PRK12666.1"/>
    <property type="match status" value="1"/>
</dbReference>
<gene>
    <name evidence="11" type="ORF">ACFSW6_15210</name>
</gene>
<feature type="transmembrane region" description="Helical" evidence="9">
    <location>
        <begin position="78"/>
        <end position="105"/>
    </location>
</feature>
<comment type="similarity">
    <text evidence="2">Belongs to the CPA3 antiporters (TC 2.A.63) subunit D family.</text>
</comment>
<feature type="transmembrane region" description="Helical" evidence="9">
    <location>
        <begin position="404"/>
        <end position="424"/>
    </location>
</feature>
<dbReference type="Proteomes" id="UP001597463">
    <property type="component" value="Unassembled WGS sequence"/>
</dbReference>
<evidence type="ECO:0000259" key="10">
    <source>
        <dbReference type="Pfam" id="PF00361"/>
    </source>
</evidence>
<organism evidence="11 12">
    <name type="scientific">Comamonas terrae</name>
    <dbReference type="NCBI Taxonomy" id="673548"/>
    <lineage>
        <taxon>Bacteria</taxon>
        <taxon>Pseudomonadati</taxon>
        <taxon>Pseudomonadota</taxon>
        <taxon>Betaproteobacteria</taxon>
        <taxon>Burkholderiales</taxon>
        <taxon>Comamonadaceae</taxon>
        <taxon>Comamonas</taxon>
    </lineage>
</organism>
<proteinExistence type="inferred from homology"/>
<feature type="compositionally biased region" description="Low complexity" evidence="8">
    <location>
        <begin position="552"/>
        <end position="581"/>
    </location>
</feature>
<accession>A0ABW5UR93</accession>
<dbReference type="PANTHER" id="PTHR42703:SF1">
    <property type="entry name" value="NA(+)_H(+) ANTIPORTER SUBUNIT D1"/>
    <property type="match status" value="1"/>
</dbReference>
<feature type="domain" description="NADH:quinone oxidoreductase/Mrp antiporter transmembrane" evidence="10">
    <location>
        <begin position="136"/>
        <end position="357"/>
    </location>
</feature>
<keyword evidence="6 9" id="KW-0472">Membrane</keyword>
<keyword evidence="5 9" id="KW-1133">Transmembrane helix</keyword>
<feature type="region of interest" description="Disordered" evidence="8">
    <location>
        <begin position="551"/>
        <end position="612"/>
    </location>
</feature>